<dbReference type="InterPro" id="IPR003728">
    <property type="entry name" value="Ribosome_maturation_RimP"/>
</dbReference>
<comment type="subcellular location">
    <subcellularLocation>
        <location evidence="3">Cytoplasm</location>
    </subcellularLocation>
</comment>
<dbReference type="AlphaFoldDB" id="A0A1X6XKE1"/>
<keyword evidence="1 3" id="KW-0963">Cytoplasm</keyword>
<feature type="domain" description="Ribosome maturation factor RimP C-terminal" evidence="5">
    <location>
        <begin position="91"/>
        <end position="157"/>
    </location>
</feature>
<evidence type="ECO:0000259" key="4">
    <source>
        <dbReference type="Pfam" id="PF02576"/>
    </source>
</evidence>
<comment type="function">
    <text evidence="3">Required for maturation of 30S ribosomal subunits.</text>
</comment>
<comment type="similarity">
    <text evidence="3">Belongs to the RimP family.</text>
</comment>
<dbReference type="GO" id="GO:0006412">
    <property type="term" value="P:translation"/>
    <property type="evidence" value="ECO:0007669"/>
    <property type="project" value="TreeGrafter"/>
</dbReference>
<proteinExistence type="inferred from homology"/>
<dbReference type="InterPro" id="IPR036847">
    <property type="entry name" value="RimP_C_sf"/>
</dbReference>
<dbReference type="GO" id="GO:0005829">
    <property type="term" value="C:cytosol"/>
    <property type="evidence" value="ECO:0007669"/>
    <property type="project" value="TreeGrafter"/>
</dbReference>
<dbReference type="EMBL" id="FWFF01000017">
    <property type="protein sequence ID" value="SLM99613.1"/>
    <property type="molecule type" value="Genomic_DNA"/>
</dbReference>
<dbReference type="HAMAP" id="MF_01077">
    <property type="entry name" value="RimP"/>
    <property type="match status" value="1"/>
</dbReference>
<dbReference type="PANTHER" id="PTHR33867">
    <property type="entry name" value="RIBOSOME MATURATION FACTOR RIMP"/>
    <property type="match status" value="1"/>
</dbReference>
<dbReference type="Pfam" id="PF17384">
    <property type="entry name" value="DUF150_C"/>
    <property type="match status" value="1"/>
</dbReference>
<dbReference type="PANTHER" id="PTHR33867:SF1">
    <property type="entry name" value="RIBOSOME MATURATION FACTOR RIMP"/>
    <property type="match status" value="1"/>
</dbReference>
<evidence type="ECO:0000256" key="2">
    <source>
        <dbReference type="ARBA" id="ARBA00022517"/>
    </source>
</evidence>
<accession>A0A1X6XKE1</accession>
<evidence type="ECO:0000313" key="6">
    <source>
        <dbReference type="EMBL" id="SLM99613.1"/>
    </source>
</evidence>
<dbReference type="InterPro" id="IPR028989">
    <property type="entry name" value="RimP_N"/>
</dbReference>
<name>A0A1X6XKE1_9MICO</name>
<dbReference type="Pfam" id="PF02576">
    <property type="entry name" value="RimP_N"/>
    <property type="match status" value="1"/>
</dbReference>
<gene>
    <name evidence="3" type="primary">rimP</name>
    <name evidence="6" type="ORF">FM105_11480</name>
</gene>
<dbReference type="RefSeq" id="WP_087008227.1">
    <property type="nucleotide sequence ID" value="NZ_FWFF01000017.1"/>
</dbReference>
<evidence type="ECO:0000256" key="1">
    <source>
        <dbReference type="ARBA" id="ARBA00022490"/>
    </source>
</evidence>
<organism evidence="6 7">
    <name type="scientific">Brevibacterium yomogidense</name>
    <dbReference type="NCBI Taxonomy" id="946573"/>
    <lineage>
        <taxon>Bacteria</taxon>
        <taxon>Bacillati</taxon>
        <taxon>Actinomycetota</taxon>
        <taxon>Actinomycetes</taxon>
        <taxon>Micrococcales</taxon>
        <taxon>Brevibacteriaceae</taxon>
        <taxon>Brevibacterium</taxon>
    </lineage>
</organism>
<dbReference type="InterPro" id="IPR035956">
    <property type="entry name" value="RimP_N_sf"/>
</dbReference>
<dbReference type="SUPFAM" id="SSF74942">
    <property type="entry name" value="YhbC-like, C-terminal domain"/>
    <property type="match status" value="1"/>
</dbReference>
<protein>
    <recommendedName>
        <fullName evidence="3">Ribosome maturation factor RimP</fullName>
    </recommendedName>
</protein>
<dbReference type="Gene3D" id="3.30.300.70">
    <property type="entry name" value="RimP-like superfamily, N-terminal"/>
    <property type="match status" value="1"/>
</dbReference>
<dbReference type="Proteomes" id="UP000196581">
    <property type="component" value="Unassembled WGS sequence"/>
</dbReference>
<dbReference type="InterPro" id="IPR028998">
    <property type="entry name" value="RimP_C"/>
</dbReference>
<dbReference type="GO" id="GO:0000028">
    <property type="term" value="P:ribosomal small subunit assembly"/>
    <property type="evidence" value="ECO:0007669"/>
    <property type="project" value="TreeGrafter"/>
</dbReference>
<keyword evidence="2 3" id="KW-0690">Ribosome biogenesis</keyword>
<sequence length="160" mass="17194">MALHTDSIRDELAGPLAEAGLVVEEVRAHAAGRHRTLTVVIDLDADHSDPVPFDTVTEATRTVSEVLDGIEVWGEHPYTLEVTSPGAERPLTEPRHFRRARGRRVHAELRAEEGAPNSGETVEGVLADADAAGIVLDGVRDGDRIPFAEVAAARVVVSLR</sequence>
<evidence type="ECO:0000256" key="3">
    <source>
        <dbReference type="HAMAP-Rule" id="MF_01077"/>
    </source>
</evidence>
<dbReference type="SUPFAM" id="SSF75420">
    <property type="entry name" value="YhbC-like, N-terminal domain"/>
    <property type="match status" value="1"/>
</dbReference>
<evidence type="ECO:0000259" key="5">
    <source>
        <dbReference type="Pfam" id="PF17384"/>
    </source>
</evidence>
<evidence type="ECO:0000313" key="7">
    <source>
        <dbReference type="Proteomes" id="UP000196581"/>
    </source>
</evidence>
<reference evidence="7" key="1">
    <citation type="submission" date="2017-02" db="EMBL/GenBank/DDBJ databases">
        <authorList>
            <person name="Dridi B."/>
        </authorList>
    </citation>
    <scope>NUCLEOTIDE SEQUENCE [LARGE SCALE GENOMIC DNA]</scope>
    <source>
        <strain evidence="7">B Co 03.10</strain>
    </source>
</reference>
<feature type="domain" description="Ribosome maturation factor RimP N-terminal" evidence="4">
    <location>
        <begin position="15"/>
        <end position="88"/>
    </location>
</feature>
<keyword evidence="7" id="KW-1185">Reference proteome</keyword>